<evidence type="ECO:0000259" key="1">
    <source>
        <dbReference type="Pfam" id="PF04073"/>
    </source>
</evidence>
<dbReference type="InterPro" id="IPR007214">
    <property type="entry name" value="YbaK/aa-tRNA-synth-assoc-dom"/>
</dbReference>
<proteinExistence type="predicted"/>
<feature type="domain" description="YbaK/aminoacyl-tRNA synthetase-associated" evidence="1">
    <location>
        <begin position="23"/>
        <end position="139"/>
    </location>
</feature>
<dbReference type="Proteomes" id="UP000321157">
    <property type="component" value="Unassembled WGS sequence"/>
</dbReference>
<dbReference type="GO" id="GO:0002161">
    <property type="term" value="F:aminoacyl-tRNA deacylase activity"/>
    <property type="evidence" value="ECO:0007669"/>
    <property type="project" value="InterPro"/>
</dbReference>
<comment type="caution">
    <text evidence="2">The sequence shown here is derived from an EMBL/GenBank/DDBJ whole genome shotgun (WGS) entry which is preliminary data.</text>
</comment>
<sequence>MEQLKAILGKSKFSYELIQHEKPIISAQDGADYFGIEIGQTAPTLIIKTDKGFFSLIVSGNRGKVNFDEIAEILGCSQVKLASRKEVQKVTGFEVGSVPLIGLVLPCVIDKYLYHYPFIYGGTGERTCTLKIEPQALEELNQVKAIFG</sequence>
<dbReference type="RefSeq" id="WP_146811124.1">
    <property type="nucleotide sequence ID" value="NZ_BJXX01000142.1"/>
</dbReference>
<keyword evidence="3" id="KW-1185">Reference proteome</keyword>
<dbReference type="PANTHER" id="PTHR30411">
    <property type="entry name" value="CYTOPLASMIC PROTEIN"/>
    <property type="match status" value="1"/>
</dbReference>
<dbReference type="SUPFAM" id="SSF55826">
    <property type="entry name" value="YbaK/ProRS associated domain"/>
    <property type="match status" value="1"/>
</dbReference>
<dbReference type="EMBL" id="BJXX01000142">
    <property type="protein sequence ID" value="GEN35595.1"/>
    <property type="molecule type" value="Genomic_DNA"/>
</dbReference>
<dbReference type="Pfam" id="PF04073">
    <property type="entry name" value="tRNA_edit"/>
    <property type="match status" value="1"/>
</dbReference>
<dbReference type="Gene3D" id="3.90.960.10">
    <property type="entry name" value="YbaK/aminoacyl-tRNA synthetase-associated domain"/>
    <property type="match status" value="1"/>
</dbReference>
<evidence type="ECO:0000313" key="3">
    <source>
        <dbReference type="Proteomes" id="UP000321157"/>
    </source>
</evidence>
<name>A0A511V9I2_9BACL</name>
<dbReference type="AlphaFoldDB" id="A0A511V9I2"/>
<reference evidence="2 3" key="1">
    <citation type="submission" date="2019-07" db="EMBL/GenBank/DDBJ databases">
        <title>Whole genome shotgun sequence of Aneurinibacillus danicus NBRC 102444.</title>
        <authorList>
            <person name="Hosoyama A."/>
            <person name="Uohara A."/>
            <person name="Ohji S."/>
            <person name="Ichikawa N."/>
        </authorList>
    </citation>
    <scope>NUCLEOTIDE SEQUENCE [LARGE SCALE GENOMIC DNA]</scope>
    <source>
        <strain evidence="2 3">NBRC 102444</strain>
    </source>
</reference>
<accession>A0A511V9I2</accession>
<organism evidence="2 3">
    <name type="scientific">Aneurinibacillus danicus</name>
    <dbReference type="NCBI Taxonomy" id="267746"/>
    <lineage>
        <taxon>Bacteria</taxon>
        <taxon>Bacillati</taxon>
        <taxon>Bacillota</taxon>
        <taxon>Bacilli</taxon>
        <taxon>Bacillales</taxon>
        <taxon>Paenibacillaceae</taxon>
        <taxon>Aneurinibacillus group</taxon>
        <taxon>Aneurinibacillus</taxon>
    </lineage>
</organism>
<protein>
    <recommendedName>
        <fullName evidence="1">YbaK/aminoacyl-tRNA synthetase-associated domain-containing protein</fullName>
    </recommendedName>
</protein>
<dbReference type="PANTHER" id="PTHR30411:SF1">
    <property type="entry name" value="CYTOPLASMIC PROTEIN"/>
    <property type="match status" value="1"/>
</dbReference>
<dbReference type="OrthoDB" id="1099907at2"/>
<dbReference type="InterPro" id="IPR036754">
    <property type="entry name" value="YbaK/aa-tRNA-synt-asso_dom_sf"/>
</dbReference>
<gene>
    <name evidence="2" type="ORF">ADA01nite_30550</name>
</gene>
<evidence type="ECO:0000313" key="2">
    <source>
        <dbReference type="EMBL" id="GEN35595.1"/>
    </source>
</evidence>